<reference evidence="3 4" key="1">
    <citation type="journal article" date="2012" name="J. Bacteriol.">
        <title>Draft Genome Sequence of Cecembia lonarensis Strain LW9T, Isolated from Lonar Lake, a Haloalkaline Lake in India.</title>
        <authorList>
            <person name="Shivaji S."/>
            <person name="Ara S."/>
            <person name="Singh A."/>
            <person name="Pinnaka A.K."/>
        </authorList>
    </citation>
    <scope>NUCLEOTIDE SEQUENCE [LARGE SCALE GENOMIC DNA]</scope>
    <source>
        <strain evidence="3 4">LW9</strain>
    </source>
</reference>
<protein>
    <recommendedName>
        <fullName evidence="2">DUF4097 domain-containing protein</fullName>
    </recommendedName>
</protein>
<gene>
    <name evidence="3" type="ORF">B879_01515</name>
</gene>
<dbReference type="Pfam" id="PF13349">
    <property type="entry name" value="DUF4097"/>
    <property type="match status" value="1"/>
</dbReference>
<dbReference type="Proteomes" id="UP000004478">
    <property type="component" value="Unassembled WGS sequence"/>
</dbReference>
<sequence>MKKYLKLSLPIFIYFILVAPLQAQMKTIVDTNKTFSGITKVEVSGGAIEIAYQGDDVTAVTVDAFLESNNHEQDIIFVKVGNVLKVSHEVKYHSSGWTNTRTKGHIKITGPKEMELEMTAGSGRIHAAKINAEQIRLSVGSGKITANDLIGNIQVKAGSGNIQLHQIEGEVDGKVGSGSAEIRDIKGNVTYNSSSGRLVASNIDGMVEVGLTSGNAKLNNITALGSIKLTSGNINAQNVGLGAYSGFYGTSGNFNIQTHSNLNDFNFQLNSTSGNLTVGNSRSRRTLSIDNGSAHQIKGNITSGNITIQN</sequence>
<keyword evidence="1" id="KW-0732">Signal</keyword>
<feature type="chain" id="PRO_5003847215" description="DUF4097 domain-containing protein" evidence="1">
    <location>
        <begin position="24"/>
        <end position="310"/>
    </location>
</feature>
<proteinExistence type="predicted"/>
<accession>K1L525</accession>
<dbReference type="InterPro" id="IPR025164">
    <property type="entry name" value="Toastrack_DUF4097"/>
</dbReference>
<keyword evidence="4" id="KW-1185">Reference proteome</keyword>
<feature type="signal peptide" evidence="1">
    <location>
        <begin position="1"/>
        <end position="23"/>
    </location>
</feature>
<evidence type="ECO:0000256" key="1">
    <source>
        <dbReference type="SAM" id="SignalP"/>
    </source>
</evidence>
<evidence type="ECO:0000313" key="3">
    <source>
        <dbReference type="EMBL" id="EKB49851.1"/>
    </source>
</evidence>
<evidence type="ECO:0000313" key="4">
    <source>
        <dbReference type="Proteomes" id="UP000004478"/>
    </source>
</evidence>
<dbReference type="EMBL" id="AMGM01000017">
    <property type="protein sequence ID" value="EKB49851.1"/>
    <property type="molecule type" value="Genomic_DNA"/>
</dbReference>
<feature type="domain" description="DUF4097" evidence="2">
    <location>
        <begin position="152"/>
        <end position="308"/>
    </location>
</feature>
<name>K1L525_CECL9</name>
<evidence type="ECO:0000259" key="2">
    <source>
        <dbReference type="Pfam" id="PF13349"/>
    </source>
</evidence>
<dbReference type="AlphaFoldDB" id="K1L525"/>
<organism evidence="3 4">
    <name type="scientific">Cecembia lonarensis (strain CCUG 58316 / KCTC 22772 / LW9)</name>
    <dbReference type="NCBI Taxonomy" id="1225176"/>
    <lineage>
        <taxon>Bacteria</taxon>
        <taxon>Pseudomonadati</taxon>
        <taxon>Bacteroidota</taxon>
        <taxon>Cytophagia</taxon>
        <taxon>Cytophagales</taxon>
        <taxon>Cyclobacteriaceae</taxon>
        <taxon>Cecembia</taxon>
    </lineage>
</organism>
<dbReference type="OrthoDB" id="838235at2"/>
<comment type="caution">
    <text evidence="3">The sequence shown here is derived from an EMBL/GenBank/DDBJ whole genome shotgun (WGS) entry which is preliminary data.</text>
</comment>
<dbReference type="RefSeq" id="WP_009184550.1">
    <property type="nucleotide sequence ID" value="NZ_AMGM01000017.1"/>
</dbReference>
<dbReference type="PATRIC" id="fig|1225176.3.peg.1613"/>